<keyword evidence="1" id="KW-1133">Transmembrane helix</keyword>
<sequence>MIYRKTQAANIALAFLLLVLLSNFLLYRPQVQDFFSLQLHSGVAIGSLIDLAIVSPLLVYATFKISIKQVIGLMVGGVFIARFFIPFELFAPFSGLLYIGIAFEVLLILAELSLVFLVIYKIPKIRSHMIDMKTSALYSLIPSVKEVVTKNILIRIIISEFLMFYYAIFTWKKEAPSHPNVITLHKKTSYIAFNIMLIHAIVIETIGLHWWLHDKSVILSLVLLALNIYSVFYFLADIQVTRLHPAEIKNEKLYVTQGLSARIIVPLHLIKEVEWGAALPDKNVLQFMYRDFEPLEPQAIIHLQEPVEATMFMGKEKRVTQFAIRVDEPTKLMELLKVQ</sequence>
<accession>A0ABR8RCC2</accession>
<dbReference type="RefSeq" id="WP_191697518.1">
    <property type="nucleotide sequence ID" value="NZ_JACSQO010000008.1"/>
</dbReference>
<dbReference type="Proteomes" id="UP000640786">
    <property type="component" value="Unassembled WGS sequence"/>
</dbReference>
<feature type="transmembrane region" description="Helical" evidence="1">
    <location>
        <begin position="7"/>
        <end position="27"/>
    </location>
</feature>
<feature type="transmembrane region" description="Helical" evidence="1">
    <location>
        <begin position="39"/>
        <end position="63"/>
    </location>
</feature>
<protein>
    <submittedName>
        <fullName evidence="2">Beta-carotene 15,15'-monooxygenase</fullName>
    </submittedName>
</protein>
<organism evidence="2 3">
    <name type="scientific">Psychrobacillus faecigallinarum</name>
    <dbReference type="NCBI Taxonomy" id="2762235"/>
    <lineage>
        <taxon>Bacteria</taxon>
        <taxon>Bacillati</taxon>
        <taxon>Bacillota</taxon>
        <taxon>Bacilli</taxon>
        <taxon>Bacillales</taxon>
        <taxon>Bacillaceae</taxon>
        <taxon>Psychrobacillus</taxon>
    </lineage>
</organism>
<feature type="transmembrane region" description="Helical" evidence="1">
    <location>
        <begin position="191"/>
        <end position="212"/>
    </location>
</feature>
<keyword evidence="1" id="KW-0812">Transmembrane</keyword>
<keyword evidence="1" id="KW-0472">Membrane</keyword>
<dbReference type="EMBL" id="JACSQO010000008">
    <property type="protein sequence ID" value="MBD7945297.1"/>
    <property type="molecule type" value="Genomic_DNA"/>
</dbReference>
<reference evidence="2 3" key="1">
    <citation type="submission" date="2020-08" db="EMBL/GenBank/DDBJ databases">
        <title>A Genomic Blueprint of the Chicken Gut Microbiome.</title>
        <authorList>
            <person name="Gilroy R."/>
            <person name="Ravi A."/>
            <person name="Getino M."/>
            <person name="Pursley I."/>
            <person name="Horton D.L."/>
            <person name="Alikhan N.-F."/>
            <person name="Baker D."/>
            <person name="Gharbi K."/>
            <person name="Hall N."/>
            <person name="Watson M."/>
            <person name="Adriaenssens E.M."/>
            <person name="Foster-Nyarko E."/>
            <person name="Jarju S."/>
            <person name="Secka A."/>
            <person name="Antonio M."/>
            <person name="Oren A."/>
            <person name="Chaudhuri R."/>
            <person name="La Ragione R.M."/>
            <person name="Hildebrand F."/>
            <person name="Pallen M.J."/>
        </authorList>
    </citation>
    <scope>NUCLEOTIDE SEQUENCE [LARGE SCALE GENOMIC DNA]</scope>
    <source>
        <strain evidence="2 3">Sa2BUA9</strain>
    </source>
</reference>
<comment type="caution">
    <text evidence="2">The sequence shown here is derived from an EMBL/GenBank/DDBJ whole genome shotgun (WGS) entry which is preliminary data.</text>
</comment>
<proteinExistence type="predicted"/>
<feature type="transmembrane region" description="Helical" evidence="1">
    <location>
        <begin position="96"/>
        <end position="120"/>
    </location>
</feature>
<evidence type="ECO:0000313" key="3">
    <source>
        <dbReference type="Proteomes" id="UP000640786"/>
    </source>
</evidence>
<evidence type="ECO:0000256" key="1">
    <source>
        <dbReference type="SAM" id="Phobius"/>
    </source>
</evidence>
<feature type="transmembrane region" description="Helical" evidence="1">
    <location>
        <begin position="152"/>
        <end position="171"/>
    </location>
</feature>
<gene>
    <name evidence="2" type="ORF">H9650_14315</name>
</gene>
<feature type="transmembrane region" description="Helical" evidence="1">
    <location>
        <begin position="217"/>
        <end position="236"/>
    </location>
</feature>
<name>A0ABR8RCC2_9BACI</name>
<keyword evidence="3" id="KW-1185">Reference proteome</keyword>
<feature type="transmembrane region" description="Helical" evidence="1">
    <location>
        <begin position="70"/>
        <end position="90"/>
    </location>
</feature>
<evidence type="ECO:0000313" key="2">
    <source>
        <dbReference type="EMBL" id="MBD7945297.1"/>
    </source>
</evidence>